<evidence type="ECO:0000259" key="4">
    <source>
        <dbReference type="SMART" id="SM00822"/>
    </source>
</evidence>
<dbReference type="PRINTS" id="PR00081">
    <property type="entry name" value="GDHRDH"/>
</dbReference>
<evidence type="ECO:0000256" key="2">
    <source>
        <dbReference type="ARBA" id="ARBA00022857"/>
    </source>
</evidence>
<keyword evidence="6" id="KW-1185">Reference proteome</keyword>
<dbReference type="SUPFAM" id="SSF51735">
    <property type="entry name" value="NAD(P)-binding Rossmann-fold domains"/>
    <property type="match status" value="1"/>
</dbReference>
<dbReference type="EMBL" id="JAYKXP010000056">
    <property type="protein sequence ID" value="KAK7034599.1"/>
    <property type="molecule type" value="Genomic_DNA"/>
</dbReference>
<keyword evidence="2" id="KW-0521">NADP</keyword>
<reference evidence="5 6" key="1">
    <citation type="submission" date="2024-01" db="EMBL/GenBank/DDBJ databases">
        <title>A draft genome for a cacao thread blight-causing isolate of Paramarasmius palmivorus.</title>
        <authorList>
            <person name="Baruah I.K."/>
            <person name="Bukari Y."/>
            <person name="Amoako-Attah I."/>
            <person name="Meinhardt L.W."/>
            <person name="Bailey B.A."/>
            <person name="Cohen S.P."/>
        </authorList>
    </citation>
    <scope>NUCLEOTIDE SEQUENCE [LARGE SCALE GENOMIC DNA]</scope>
    <source>
        <strain evidence="5 6">GH-12</strain>
    </source>
</reference>
<sequence>MKVALITGAAQGIGLAIATRLSRDPGAYAIALNDLPSKEEALENAAQNLKCKTLVVTGDVSKEEDVIQIVEKTVKEFGGLDVMIANAGRINLDPIDTLSVDEFDNVLAVNVRSVFLCYKYAGRQMVLQGRGGRLIAASSMAGKRAAPYASAYSASKFAVRGLTQSAAQEYGKYGITVNAYAPGKFEVIVSIVSTPPIYIGLCSGIVQTEMSQSRRITLRSSVDIAVVLLDNDLA</sequence>
<name>A0AAW0CA31_9AGAR</name>
<comment type="similarity">
    <text evidence="1 3">Belongs to the short-chain dehydrogenases/reductases (SDR) family.</text>
</comment>
<evidence type="ECO:0000256" key="1">
    <source>
        <dbReference type="ARBA" id="ARBA00006484"/>
    </source>
</evidence>
<protein>
    <recommendedName>
        <fullName evidence="4">Ketoreductase domain-containing protein</fullName>
    </recommendedName>
</protein>
<gene>
    <name evidence="5" type="ORF">VNI00_012230</name>
</gene>
<dbReference type="InterPro" id="IPR020904">
    <property type="entry name" value="Sc_DH/Rdtase_CS"/>
</dbReference>
<evidence type="ECO:0000313" key="5">
    <source>
        <dbReference type="EMBL" id="KAK7034599.1"/>
    </source>
</evidence>
<feature type="domain" description="Ketoreductase" evidence="4">
    <location>
        <begin position="2"/>
        <end position="183"/>
    </location>
</feature>
<dbReference type="Proteomes" id="UP001383192">
    <property type="component" value="Unassembled WGS sequence"/>
</dbReference>
<comment type="caution">
    <text evidence="5">The sequence shown here is derived from an EMBL/GenBank/DDBJ whole genome shotgun (WGS) entry which is preliminary data.</text>
</comment>
<dbReference type="GO" id="GO:0016616">
    <property type="term" value="F:oxidoreductase activity, acting on the CH-OH group of donors, NAD or NADP as acceptor"/>
    <property type="evidence" value="ECO:0007669"/>
    <property type="project" value="UniProtKB-ARBA"/>
</dbReference>
<dbReference type="FunFam" id="3.40.50.720:FF:000084">
    <property type="entry name" value="Short-chain dehydrogenase reductase"/>
    <property type="match status" value="1"/>
</dbReference>
<accession>A0AAW0CA31</accession>
<dbReference type="PROSITE" id="PS00061">
    <property type="entry name" value="ADH_SHORT"/>
    <property type="match status" value="1"/>
</dbReference>
<dbReference type="InterPro" id="IPR036291">
    <property type="entry name" value="NAD(P)-bd_dom_sf"/>
</dbReference>
<evidence type="ECO:0000313" key="6">
    <source>
        <dbReference type="Proteomes" id="UP001383192"/>
    </source>
</evidence>
<proteinExistence type="inferred from homology"/>
<dbReference type="AlphaFoldDB" id="A0AAW0CA31"/>
<dbReference type="InterPro" id="IPR057326">
    <property type="entry name" value="KR_dom"/>
</dbReference>
<dbReference type="InterPro" id="IPR002347">
    <property type="entry name" value="SDR_fam"/>
</dbReference>
<dbReference type="Gene3D" id="3.40.50.720">
    <property type="entry name" value="NAD(P)-binding Rossmann-like Domain"/>
    <property type="match status" value="1"/>
</dbReference>
<dbReference type="Pfam" id="PF00106">
    <property type="entry name" value="adh_short"/>
    <property type="match status" value="1"/>
</dbReference>
<dbReference type="SMART" id="SM00822">
    <property type="entry name" value="PKS_KR"/>
    <property type="match status" value="1"/>
</dbReference>
<organism evidence="5 6">
    <name type="scientific">Paramarasmius palmivorus</name>
    <dbReference type="NCBI Taxonomy" id="297713"/>
    <lineage>
        <taxon>Eukaryota</taxon>
        <taxon>Fungi</taxon>
        <taxon>Dikarya</taxon>
        <taxon>Basidiomycota</taxon>
        <taxon>Agaricomycotina</taxon>
        <taxon>Agaricomycetes</taxon>
        <taxon>Agaricomycetidae</taxon>
        <taxon>Agaricales</taxon>
        <taxon>Marasmiineae</taxon>
        <taxon>Marasmiaceae</taxon>
        <taxon>Paramarasmius</taxon>
    </lineage>
</organism>
<evidence type="ECO:0000256" key="3">
    <source>
        <dbReference type="RuleBase" id="RU000363"/>
    </source>
</evidence>
<dbReference type="PRINTS" id="PR00080">
    <property type="entry name" value="SDRFAMILY"/>
</dbReference>
<dbReference type="PANTHER" id="PTHR42760">
    <property type="entry name" value="SHORT-CHAIN DEHYDROGENASES/REDUCTASES FAMILY MEMBER"/>
    <property type="match status" value="1"/>
</dbReference>